<proteinExistence type="predicted"/>
<organism evidence="1 2">
    <name type="scientific">Vreelandella malpeensis</name>
    <dbReference type="NCBI Taxonomy" id="1172368"/>
    <lineage>
        <taxon>Bacteria</taxon>
        <taxon>Pseudomonadati</taxon>
        <taxon>Pseudomonadota</taxon>
        <taxon>Gammaproteobacteria</taxon>
        <taxon>Oceanospirillales</taxon>
        <taxon>Halomonadaceae</taxon>
        <taxon>Vreelandella</taxon>
    </lineage>
</organism>
<gene>
    <name evidence="1" type="ORF">GEV37_12440</name>
</gene>
<dbReference type="RefSeq" id="WP_227390587.1">
    <property type="nucleotide sequence ID" value="NZ_JBHSCJ010000002.1"/>
</dbReference>
<sequence length="197" mass="19876">MHEIHLHGSLARFGGPFSLSVRDGAEAIRALSTQLEGFRETLAAGDWQIVRGHPATGAALGEQELTLALGGARELHILPALQGAGGSGGVGKVLAGAAVIGASFLVPGAGVFGAGILTKGGLAAFGSAMALGGVSMMLAPTPSSQYSERETPDQRPSFLFNGPVNSSTQGLPVPLIYGRVRVGSVVVSAGMSAEEME</sequence>
<comment type="caution">
    <text evidence="1">The sequence shown here is derived from an EMBL/GenBank/DDBJ whole genome shotgun (WGS) entry which is preliminary data.</text>
</comment>
<protein>
    <submittedName>
        <fullName evidence="1">Tail assembly protein</fullName>
    </submittedName>
</protein>
<evidence type="ECO:0000313" key="1">
    <source>
        <dbReference type="EMBL" id="MCB8889921.1"/>
    </source>
</evidence>
<accession>A0ABS8DUG3</accession>
<dbReference type="Proteomes" id="UP001319882">
    <property type="component" value="Unassembled WGS sequence"/>
</dbReference>
<reference evidence="1 2" key="1">
    <citation type="journal article" date="2021" name="Sci. Rep.">
        <title>Genome analysis of a halophilic bacterium Halomonas malpeensis YU-PRIM-29(T) reveals its exopolysaccharide and pigment producing capabilities.</title>
        <authorList>
            <person name="Athmika"/>
            <person name="Ghate S.D."/>
            <person name="Arun A.B."/>
            <person name="Rao S.S."/>
            <person name="Kumar S.T.A."/>
            <person name="Kandiyil M.K."/>
            <person name="Saptami K."/>
            <person name="Rekha P.D."/>
        </authorList>
    </citation>
    <scope>NUCLEOTIDE SEQUENCE [LARGE SCALE GENOMIC DNA]</scope>
    <source>
        <strain evidence="2">prim 29</strain>
    </source>
</reference>
<dbReference type="EMBL" id="WHVL01000005">
    <property type="protein sequence ID" value="MCB8889921.1"/>
    <property type="molecule type" value="Genomic_DNA"/>
</dbReference>
<keyword evidence="2" id="KW-1185">Reference proteome</keyword>
<name>A0ABS8DUG3_9GAMM</name>
<dbReference type="Pfam" id="PF06805">
    <property type="entry name" value="Lambda_tail_I"/>
    <property type="match status" value="1"/>
</dbReference>
<dbReference type="InterPro" id="IPR010654">
    <property type="entry name" value="Phage_lambda_tail_I"/>
</dbReference>
<evidence type="ECO:0000313" key="2">
    <source>
        <dbReference type="Proteomes" id="UP001319882"/>
    </source>
</evidence>